<gene>
    <name evidence="3" type="ORF">PITCH_A1910043</name>
</gene>
<dbReference type="InterPro" id="IPR050261">
    <property type="entry name" value="FrsA_esterase"/>
</dbReference>
<dbReference type="Gene3D" id="3.40.50.1820">
    <property type="entry name" value="alpha/beta hydrolase"/>
    <property type="match status" value="1"/>
</dbReference>
<dbReference type="Pfam" id="PF00326">
    <property type="entry name" value="Peptidase_S9"/>
    <property type="match status" value="1"/>
</dbReference>
<proteinExistence type="predicted"/>
<dbReference type="AlphaFoldDB" id="A0A445MVV8"/>
<protein>
    <submittedName>
        <fullName evidence="3">2-hydroxy-6-oxohepta-2,4-dienoate hydrolase (TodF)</fullName>
    </submittedName>
</protein>
<reference evidence="3" key="1">
    <citation type="submission" date="2018-01" db="EMBL/GenBank/DDBJ databases">
        <authorList>
            <person name="Regsiter A."/>
            <person name="William W."/>
        </authorList>
    </citation>
    <scope>NUCLEOTIDE SEQUENCE</scope>
    <source>
        <strain evidence="3">TRIP AH-1</strain>
    </source>
</reference>
<feature type="domain" description="Peptidase S9 prolyl oligopeptidase catalytic" evidence="2">
    <location>
        <begin position="60"/>
        <end position="253"/>
    </location>
</feature>
<dbReference type="GO" id="GO:0008236">
    <property type="term" value="F:serine-type peptidase activity"/>
    <property type="evidence" value="ECO:0007669"/>
    <property type="project" value="InterPro"/>
</dbReference>
<name>A0A445MVV8_9BACT</name>
<dbReference type="PANTHER" id="PTHR22946">
    <property type="entry name" value="DIENELACTONE HYDROLASE DOMAIN-CONTAINING PROTEIN-RELATED"/>
    <property type="match status" value="1"/>
</dbReference>
<dbReference type="GO" id="GO:0006508">
    <property type="term" value="P:proteolysis"/>
    <property type="evidence" value="ECO:0007669"/>
    <property type="project" value="InterPro"/>
</dbReference>
<sequence length="263" mass="29327">MIKKDITLNVDGIAINGQLFIPGQIHPYPTVCLCHGIPAGDRPEPNDGGYPLLAENICRQGLNVFIFNFRGTGISGGNIDLLGWTKDLAAVIDHLYLLPEVDKSHIAVLGFSGGAAVSICVAARDNRINYLAACACPAEFYRLTEADDAASWIDHFRKIGAIRDDNFPRSTEEWLDGFRFVSPVEYVSQIAPRPLLLIHAKDDETVSISHAHRLYERAREPKQLVVLDAAGHKLRRDQRVLTEFIRWLVSHLQGHKALVFNRL</sequence>
<evidence type="ECO:0000259" key="2">
    <source>
        <dbReference type="Pfam" id="PF00326"/>
    </source>
</evidence>
<dbReference type="InterPro" id="IPR029058">
    <property type="entry name" value="AB_hydrolase_fold"/>
</dbReference>
<organism evidence="3">
    <name type="scientific">uncultured Desulfobacterium sp</name>
    <dbReference type="NCBI Taxonomy" id="201089"/>
    <lineage>
        <taxon>Bacteria</taxon>
        <taxon>Pseudomonadati</taxon>
        <taxon>Thermodesulfobacteriota</taxon>
        <taxon>Desulfobacteria</taxon>
        <taxon>Desulfobacterales</taxon>
        <taxon>Desulfobacteriaceae</taxon>
        <taxon>Desulfobacterium</taxon>
        <taxon>environmental samples</taxon>
    </lineage>
</organism>
<dbReference type="InterPro" id="IPR001375">
    <property type="entry name" value="Peptidase_S9_cat"/>
</dbReference>
<dbReference type="GO" id="GO:0052689">
    <property type="term" value="F:carboxylic ester hydrolase activity"/>
    <property type="evidence" value="ECO:0007669"/>
    <property type="project" value="UniProtKB-ARBA"/>
</dbReference>
<evidence type="ECO:0000313" key="3">
    <source>
        <dbReference type="EMBL" id="SPD73637.1"/>
    </source>
</evidence>
<accession>A0A445MVV8</accession>
<keyword evidence="1 3" id="KW-0378">Hydrolase</keyword>
<dbReference type="PANTHER" id="PTHR22946:SF9">
    <property type="entry name" value="POLYKETIDE TRANSFERASE AF380"/>
    <property type="match status" value="1"/>
</dbReference>
<dbReference type="EMBL" id="OJIN01000103">
    <property type="protein sequence ID" value="SPD73637.1"/>
    <property type="molecule type" value="Genomic_DNA"/>
</dbReference>
<dbReference type="SUPFAM" id="SSF53474">
    <property type="entry name" value="alpha/beta-Hydrolases"/>
    <property type="match status" value="1"/>
</dbReference>
<evidence type="ECO:0000256" key="1">
    <source>
        <dbReference type="ARBA" id="ARBA00022801"/>
    </source>
</evidence>